<evidence type="ECO:0000313" key="6">
    <source>
        <dbReference type="Proteomes" id="UP000597444"/>
    </source>
</evidence>
<dbReference type="GO" id="GO:0003677">
    <property type="term" value="F:DNA binding"/>
    <property type="evidence" value="ECO:0007669"/>
    <property type="project" value="UniProtKB-KW"/>
</dbReference>
<sequence>MQTQGEDFLLGSLLSIPADILEHEVFEQYAKAGYSEVRLMHSAILRYLPPEGCRVTELARQARMTKQAAGYLVDSLVQSGYLERIPDPTDGRAQIVRRTAKGWEIHRLARHTVQQVQEEWTRIYGEENMQQLLSLLRDLVHRVLGLSYRRSISARNLEE</sequence>
<dbReference type="Pfam" id="PF12802">
    <property type="entry name" value="MarR_2"/>
    <property type="match status" value="1"/>
</dbReference>
<dbReference type="PROSITE" id="PS50995">
    <property type="entry name" value="HTH_MARR_2"/>
    <property type="match status" value="1"/>
</dbReference>
<dbReference type="SMART" id="SM00347">
    <property type="entry name" value="HTH_MARR"/>
    <property type="match status" value="1"/>
</dbReference>
<dbReference type="GO" id="GO:0006950">
    <property type="term" value="P:response to stress"/>
    <property type="evidence" value="ECO:0007669"/>
    <property type="project" value="TreeGrafter"/>
</dbReference>
<dbReference type="InterPro" id="IPR039422">
    <property type="entry name" value="MarR/SlyA-like"/>
</dbReference>
<organism evidence="5 6">
    <name type="scientific">Reticulibacter mediterranei</name>
    <dbReference type="NCBI Taxonomy" id="2778369"/>
    <lineage>
        <taxon>Bacteria</taxon>
        <taxon>Bacillati</taxon>
        <taxon>Chloroflexota</taxon>
        <taxon>Ktedonobacteria</taxon>
        <taxon>Ktedonobacterales</taxon>
        <taxon>Reticulibacteraceae</taxon>
        <taxon>Reticulibacter</taxon>
    </lineage>
</organism>
<evidence type="ECO:0000259" key="4">
    <source>
        <dbReference type="PROSITE" id="PS50995"/>
    </source>
</evidence>
<dbReference type="SUPFAM" id="SSF46785">
    <property type="entry name" value="Winged helix' DNA-binding domain"/>
    <property type="match status" value="1"/>
</dbReference>
<dbReference type="InterPro" id="IPR036390">
    <property type="entry name" value="WH_DNA-bd_sf"/>
</dbReference>
<dbReference type="InterPro" id="IPR000835">
    <property type="entry name" value="HTH_MarR-typ"/>
</dbReference>
<keyword evidence="1" id="KW-0805">Transcription regulation</keyword>
<dbReference type="Gene3D" id="1.10.10.10">
    <property type="entry name" value="Winged helix-like DNA-binding domain superfamily/Winged helix DNA-binding domain"/>
    <property type="match status" value="1"/>
</dbReference>
<dbReference type="InterPro" id="IPR023187">
    <property type="entry name" value="Tscrpt_reg_MarR-type_CS"/>
</dbReference>
<dbReference type="PANTHER" id="PTHR33164">
    <property type="entry name" value="TRANSCRIPTIONAL REGULATOR, MARR FAMILY"/>
    <property type="match status" value="1"/>
</dbReference>
<dbReference type="EMBL" id="BNJK01000001">
    <property type="protein sequence ID" value="GHO91112.1"/>
    <property type="molecule type" value="Genomic_DNA"/>
</dbReference>
<keyword evidence="2" id="KW-0238">DNA-binding</keyword>
<keyword evidence="6" id="KW-1185">Reference proteome</keyword>
<evidence type="ECO:0000256" key="3">
    <source>
        <dbReference type="ARBA" id="ARBA00023163"/>
    </source>
</evidence>
<evidence type="ECO:0000256" key="2">
    <source>
        <dbReference type="ARBA" id="ARBA00023125"/>
    </source>
</evidence>
<dbReference type="Proteomes" id="UP000597444">
    <property type="component" value="Unassembled WGS sequence"/>
</dbReference>
<dbReference type="RefSeq" id="WP_220202029.1">
    <property type="nucleotide sequence ID" value="NZ_BNJK01000001.1"/>
</dbReference>
<protein>
    <recommendedName>
        <fullName evidence="4">HTH marR-type domain-containing protein</fullName>
    </recommendedName>
</protein>
<gene>
    <name evidence="5" type="ORF">KSF_011600</name>
</gene>
<feature type="domain" description="HTH marR-type" evidence="4">
    <location>
        <begin position="1"/>
        <end position="141"/>
    </location>
</feature>
<dbReference type="PANTHER" id="PTHR33164:SF57">
    <property type="entry name" value="MARR-FAMILY TRANSCRIPTIONAL REGULATOR"/>
    <property type="match status" value="1"/>
</dbReference>
<keyword evidence="3" id="KW-0804">Transcription</keyword>
<name>A0A8J3N1A1_9CHLR</name>
<dbReference type="GO" id="GO:0003700">
    <property type="term" value="F:DNA-binding transcription factor activity"/>
    <property type="evidence" value="ECO:0007669"/>
    <property type="project" value="InterPro"/>
</dbReference>
<dbReference type="InterPro" id="IPR036388">
    <property type="entry name" value="WH-like_DNA-bd_sf"/>
</dbReference>
<evidence type="ECO:0000313" key="5">
    <source>
        <dbReference type="EMBL" id="GHO91112.1"/>
    </source>
</evidence>
<comment type="caution">
    <text evidence="5">The sequence shown here is derived from an EMBL/GenBank/DDBJ whole genome shotgun (WGS) entry which is preliminary data.</text>
</comment>
<evidence type="ECO:0000256" key="1">
    <source>
        <dbReference type="ARBA" id="ARBA00023015"/>
    </source>
</evidence>
<dbReference type="PROSITE" id="PS01117">
    <property type="entry name" value="HTH_MARR_1"/>
    <property type="match status" value="1"/>
</dbReference>
<accession>A0A8J3N1A1</accession>
<reference evidence="5" key="1">
    <citation type="submission" date="2020-10" db="EMBL/GenBank/DDBJ databases">
        <title>Taxonomic study of unclassified bacteria belonging to the class Ktedonobacteria.</title>
        <authorList>
            <person name="Yabe S."/>
            <person name="Wang C.M."/>
            <person name="Zheng Y."/>
            <person name="Sakai Y."/>
            <person name="Cavaletti L."/>
            <person name="Monciardini P."/>
            <person name="Donadio S."/>
        </authorList>
    </citation>
    <scope>NUCLEOTIDE SEQUENCE</scope>
    <source>
        <strain evidence="5">ID150040</strain>
    </source>
</reference>
<proteinExistence type="predicted"/>
<dbReference type="AlphaFoldDB" id="A0A8J3N1A1"/>